<protein>
    <recommendedName>
        <fullName evidence="7 9">Uroporphyrinogen-III synthase</fullName>
        <ecNumber evidence="3 9">4.2.1.75</ecNumber>
    </recommendedName>
</protein>
<keyword evidence="12" id="KW-1185">Reference proteome</keyword>
<organism evidence="11 12">
    <name type="scientific">Acinetobacter kookii</name>
    <dbReference type="NCBI Taxonomy" id="1226327"/>
    <lineage>
        <taxon>Bacteria</taxon>
        <taxon>Pseudomonadati</taxon>
        <taxon>Pseudomonadota</taxon>
        <taxon>Gammaproteobacteria</taxon>
        <taxon>Moraxellales</taxon>
        <taxon>Moraxellaceae</taxon>
        <taxon>Acinetobacter</taxon>
    </lineage>
</organism>
<evidence type="ECO:0000256" key="9">
    <source>
        <dbReference type="RuleBase" id="RU366031"/>
    </source>
</evidence>
<proteinExistence type="inferred from homology"/>
<evidence type="ECO:0000256" key="5">
    <source>
        <dbReference type="ARBA" id="ARBA00023244"/>
    </source>
</evidence>
<dbReference type="PANTHER" id="PTHR38042:SF1">
    <property type="entry name" value="UROPORPHYRINOGEN-III SYNTHASE, CHLOROPLASTIC"/>
    <property type="match status" value="1"/>
</dbReference>
<reference evidence="12" key="1">
    <citation type="submission" date="2016-09" db="EMBL/GenBank/DDBJ databases">
        <authorList>
            <person name="Varghese N."/>
            <person name="Submissions S."/>
        </authorList>
    </citation>
    <scope>NUCLEOTIDE SEQUENCE [LARGE SCALE GENOMIC DNA]</scope>
    <source>
        <strain evidence="12">ANC 4667</strain>
    </source>
</reference>
<evidence type="ECO:0000256" key="6">
    <source>
        <dbReference type="ARBA" id="ARBA00037589"/>
    </source>
</evidence>
<dbReference type="InterPro" id="IPR003754">
    <property type="entry name" value="4pyrrol_synth_uPrphyn_synth"/>
</dbReference>
<comment type="function">
    <text evidence="6 9">Catalyzes cyclization of the linear tetrapyrrole, hydroxymethylbilane, to the macrocyclic uroporphyrinogen III.</text>
</comment>
<evidence type="ECO:0000256" key="4">
    <source>
        <dbReference type="ARBA" id="ARBA00023239"/>
    </source>
</evidence>
<dbReference type="RefSeq" id="WP_092821032.1">
    <property type="nucleotide sequence ID" value="NZ_BAABKJ010000013.1"/>
</dbReference>
<dbReference type="Gene3D" id="3.40.50.10090">
    <property type="match status" value="2"/>
</dbReference>
<keyword evidence="4 9" id="KW-0456">Lyase</keyword>
<dbReference type="SUPFAM" id="SSF69618">
    <property type="entry name" value="HemD-like"/>
    <property type="match status" value="1"/>
</dbReference>
<comment type="catalytic activity">
    <reaction evidence="8 9">
        <text>hydroxymethylbilane = uroporphyrinogen III + H2O</text>
        <dbReference type="Rhea" id="RHEA:18965"/>
        <dbReference type="ChEBI" id="CHEBI:15377"/>
        <dbReference type="ChEBI" id="CHEBI:57308"/>
        <dbReference type="ChEBI" id="CHEBI:57845"/>
        <dbReference type="EC" id="4.2.1.75"/>
    </reaction>
</comment>
<evidence type="ECO:0000313" key="12">
    <source>
        <dbReference type="Proteomes" id="UP000243468"/>
    </source>
</evidence>
<feature type="domain" description="Tetrapyrrole biosynthesis uroporphyrinogen III synthase" evidence="10">
    <location>
        <begin position="14"/>
        <end position="224"/>
    </location>
</feature>
<evidence type="ECO:0000256" key="7">
    <source>
        <dbReference type="ARBA" id="ARBA00040167"/>
    </source>
</evidence>
<dbReference type="UniPathway" id="UPA00251">
    <property type="reaction ID" value="UER00320"/>
</dbReference>
<accession>A0A1G6Q0C7</accession>
<dbReference type="Pfam" id="PF02602">
    <property type="entry name" value="HEM4"/>
    <property type="match status" value="1"/>
</dbReference>
<evidence type="ECO:0000256" key="3">
    <source>
        <dbReference type="ARBA" id="ARBA00013109"/>
    </source>
</evidence>
<comment type="similarity">
    <text evidence="2 9">Belongs to the uroporphyrinogen-III synthase family.</text>
</comment>
<dbReference type="GO" id="GO:0004852">
    <property type="term" value="F:uroporphyrinogen-III synthase activity"/>
    <property type="evidence" value="ECO:0007669"/>
    <property type="project" value="UniProtKB-UniRule"/>
</dbReference>
<evidence type="ECO:0000256" key="1">
    <source>
        <dbReference type="ARBA" id="ARBA00004772"/>
    </source>
</evidence>
<gene>
    <name evidence="11" type="ORF">SAMN05421732_11629</name>
</gene>
<evidence type="ECO:0000259" key="10">
    <source>
        <dbReference type="Pfam" id="PF02602"/>
    </source>
</evidence>
<dbReference type="AlphaFoldDB" id="A0A1G6Q0C7"/>
<dbReference type="EC" id="4.2.1.75" evidence="3 9"/>
<sequence length="259" mass="29437">MLFINTRPQDRAEELSHALRLAHIDVVDLPLLELLPQAWSEDLSALYRQLPDAQVIVVVSPTAVQIGMAYLKQSGITLDQLQHIQWIAVGDRTAQALAQYGISAEVPKVETSEGMLQLPVLQTLDSGQCLAFWRGEGGRMFMMDQLKQQGMQILNFVLYERRCPVFTQQDLANIFSLLEKQKQYAMVVSSEAGWLNWIQLMRHQKHLIAKGHYLVLGERLYQVVSNYKKNQATCFNITRLTDLKTDSILQKLVVVQGNT</sequence>
<keyword evidence="5 9" id="KW-0627">Porphyrin biosynthesis</keyword>
<dbReference type="InterPro" id="IPR036108">
    <property type="entry name" value="4pyrrol_syn_uPrphyn_synt_sf"/>
</dbReference>
<dbReference type="OrthoDB" id="9787650at2"/>
<dbReference type="CDD" id="cd06578">
    <property type="entry name" value="HemD"/>
    <property type="match status" value="1"/>
</dbReference>
<dbReference type="PANTHER" id="PTHR38042">
    <property type="entry name" value="UROPORPHYRINOGEN-III SYNTHASE, CHLOROPLASTIC"/>
    <property type="match status" value="1"/>
</dbReference>
<dbReference type="EMBL" id="FMYO01000016">
    <property type="protein sequence ID" value="SDC85890.1"/>
    <property type="molecule type" value="Genomic_DNA"/>
</dbReference>
<dbReference type="InterPro" id="IPR039793">
    <property type="entry name" value="UROS/Hem4"/>
</dbReference>
<dbReference type="GO" id="GO:0006780">
    <property type="term" value="P:uroporphyrinogen III biosynthetic process"/>
    <property type="evidence" value="ECO:0007669"/>
    <property type="project" value="UniProtKB-UniRule"/>
</dbReference>
<evidence type="ECO:0000256" key="2">
    <source>
        <dbReference type="ARBA" id="ARBA00008133"/>
    </source>
</evidence>
<evidence type="ECO:0000313" key="11">
    <source>
        <dbReference type="EMBL" id="SDC85890.1"/>
    </source>
</evidence>
<comment type="pathway">
    <text evidence="1 9">Porphyrin-containing compound metabolism; protoporphyrin-IX biosynthesis; coproporphyrinogen-III from 5-aminolevulinate: step 3/4.</text>
</comment>
<evidence type="ECO:0000256" key="8">
    <source>
        <dbReference type="ARBA" id="ARBA00048617"/>
    </source>
</evidence>
<dbReference type="Proteomes" id="UP000243468">
    <property type="component" value="Unassembled WGS sequence"/>
</dbReference>
<dbReference type="GO" id="GO:0006782">
    <property type="term" value="P:protoporphyrinogen IX biosynthetic process"/>
    <property type="evidence" value="ECO:0007669"/>
    <property type="project" value="UniProtKB-UniRule"/>
</dbReference>
<dbReference type="STRING" id="1226327.SAMN05421732_11629"/>
<name>A0A1G6Q0C7_9GAMM</name>